<protein>
    <recommendedName>
        <fullName evidence="3">Copper amine oxidase-like N-terminal domain-containing protein</fullName>
    </recommendedName>
</protein>
<keyword evidence="2" id="KW-1185">Reference proteome</keyword>
<dbReference type="RefSeq" id="WP_210658580.1">
    <property type="nucleotide sequence ID" value="NZ_JAGKSP010000005.1"/>
</dbReference>
<reference evidence="1 2" key="1">
    <citation type="submission" date="2021-04" db="EMBL/GenBank/DDBJ databases">
        <title>Paenibacillus sp. DLE-14 whole genome sequence.</title>
        <authorList>
            <person name="Ham Y.J."/>
        </authorList>
    </citation>
    <scope>NUCLEOTIDE SEQUENCE [LARGE SCALE GENOMIC DNA]</scope>
    <source>
        <strain evidence="1 2">DLE-14</strain>
    </source>
</reference>
<proteinExistence type="predicted"/>
<evidence type="ECO:0008006" key="3">
    <source>
        <dbReference type="Google" id="ProtNLM"/>
    </source>
</evidence>
<evidence type="ECO:0000313" key="1">
    <source>
        <dbReference type="EMBL" id="MBP3963809.1"/>
    </source>
</evidence>
<gene>
    <name evidence="1" type="ORF">I8J30_13920</name>
</gene>
<evidence type="ECO:0000313" key="2">
    <source>
        <dbReference type="Proteomes" id="UP000673394"/>
    </source>
</evidence>
<accession>A0ABS5CCW8</accession>
<name>A0ABS5CCW8_9BACL</name>
<organism evidence="1 2">
    <name type="scientific">Paenibacillus lignilyticus</name>
    <dbReference type="NCBI Taxonomy" id="1172615"/>
    <lineage>
        <taxon>Bacteria</taxon>
        <taxon>Bacillati</taxon>
        <taxon>Bacillota</taxon>
        <taxon>Bacilli</taxon>
        <taxon>Bacillales</taxon>
        <taxon>Paenibacillaceae</taxon>
        <taxon>Paenibacillus</taxon>
    </lineage>
</organism>
<dbReference type="PROSITE" id="PS51257">
    <property type="entry name" value="PROKAR_LIPOPROTEIN"/>
    <property type="match status" value="1"/>
</dbReference>
<dbReference type="EMBL" id="JAGKSP010000005">
    <property type="protein sequence ID" value="MBP3963809.1"/>
    <property type="molecule type" value="Genomic_DNA"/>
</dbReference>
<dbReference type="Proteomes" id="UP000673394">
    <property type="component" value="Unassembled WGS sequence"/>
</dbReference>
<comment type="caution">
    <text evidence="1">The sequence shown here is derived from an EMBL/GenBank/DDBJ whole genome shotgun (WGS) entry which is preliminary data.</text>
</comment>
<sequence length="478" mass="52662">MIIKPMKFIWAGVIVLMVSCTLPVSGALSTSSTNGGKAVGNQPIPLLMNNQFVLIPGDKAPFMKNNRLMVPLMTFARMIGAHVEERKFVDVQQNKIVQKKAYTIRPTPGGIYDEIGGLREGAANAVFGGDMGFGIGAAPEYRAGELFVPLTPILYGMSHSFDYEVRSIGRFRKTLAIMDPTLPRLLPQVQDPDVQLPEYASIMSDTPYPLIPIALTQHKIQSTNGTSSYRLRIEFERGDGLGERMKSIKLRIIAVDKNGGTATFKKELAPEEELTRTDVTDVPIEAVFVLVQAVPQYRTEPVYPTGYPLQMKLTQAVAKFYTKEEMFSSFSLRPVGVKIDAQEMALTVRGIARVHQAVTGEKIEALKQSIFEMVGRSFPLRIDIETRSEQPDITGTIASIDSAGRISIKPEAVNGGGAEETVWLGSPDSDIYIHAKDDETSLTISDLRVGMKVSAWISGEATMRDNVVHTQLRELNMH</sequence>